<sequence length="150" mass="16574">MLVEVTVNGIVIYDSAAATKFKPNTGPVLASNLLTAKVELKPNPGHFEVKMLSSQELQAKSCQSHSEEITCCIEIKVLRKITCCIEIKVLRKITCCIEIKVLTKITCCIEIKVLTKITCCIEIKVLTKITCCIEIKVLTKITCCIAETLN</sequence>
<dbReference type="Proteomes" id="UP000828390">
    <property type="component" value="Unassembled WGS sequence"/>
</dbReference>
<organism evidence="1 2">
    <name type="scientific">Dreissena polymorpha</name>
    <name type="common">Zebra mussel</name>
    <name type="synonym">Mytilus polymorpha</name>
    <dbReference type="NCBI Taxonomy" id="45954"/>
    <lineage>
        <taxon>Eukaryota</taxon>
        <taxon>Metazoa</taxon>
        <taxon>Spiralia</taxon>
        <taxon>Lophotrochozoa</taxon>
        <taxon>Mollusca</taxon>
        <taxon>Bivalvia</taxon>
        <taxon>Autobranchia</taxon>
        <taxon>Heteroconchia</taxon>
        <taxon>Euheterodonta</taxon>
        <taxon>Imparidentia</taxon>
        <taxon>Neoheterodontei</taxon>
        <taxon>Myida</taxon>
        <taxon>Dreissenoidea</taxon>
        <taxon>Dreissenidae</taxon>
        <taxon>Dreissena</taxon>
    </lineage>
</organism>
<reference evidence="1" key="2">
    <citation type="submission" date="2020-11" db="EMBL/GenBank/DDBJ databases">
        <authorList>
            <person name="McCartney M.A."/>
            <person name="Auch B."/>
            <person name="Kono T."/>
            <person name="Mallez S."/>
            <person name="Becker A."/>
            <person name="Gohl D.M."/>
            <person name="Silverstein K.A.T."/>
            <person name="Koren S."/>
            <person name="Bechman K.B."/>
            <person name="Herman A."/>
            <person name="Abrahante J.E."/>
            <person name="Garbe J."/>
        </authorList>
    </citation>
    <scope>NUCLEOTIDE SEQUENCE</scope>
    <source>
        <strain evidence="1">Duluth1</strain>
        <tissue evidence="1">Whole animal</tissue>
    </source>
</reference>
<evidence type="ECO:0000313" key="2">
    <source>
        <dbReference type="Proteomes" id="UP000828390"/>
    </source>
</evidence>
<keyword evidence="2" id="KW-1185">Reference proteome</keyword>
<reference evidence="1" key="1">
    <citation type="journal article" date="2019" name="bioRxiv">
        <title>The Genome of the Zebra Mussel, Dreissena polymorpha: A Resource for Invasive Species Research.</title>
        <authorList>
            <person name="McCartney M.A."/>
            <person name="Auch B."/>
            <person name="Kono T."/>
            <person name="Mallez S."/>
            <person name="Zhang Y."/>
            <person name="Obille A."/>
            <person name="Becker A."/>
            <person name="Abrahante J.E."/>
            <person name="Garbe J."/>
            <person name="Badalamenti J.P."/>
            <person name="Herman A."/>
            <person name="Mangelson H."/>
            <person name="Liachko I."/>
            <person name="Sullivan S."/>
            <person name="Sone E.D."/>
            <person name="Koren S."/>
            <person name="Silverstein K.A.T."/>
            <person name="Beckman K.B."/>
            <person name="Gohl D.M."/>
        </authorList>
    </citation>
    <scope>NUCLEOTIDE SEQUENCE</scope>
    <source>
        <strain evidence="1">Duluth1</strain>
        <tissue evidence="1">Whole animal</tissue>
    </source>
</reference>
<dbReference type="AlphaFoldDB" id="A0A9D4I942"/>
<gene>
    <name evidence="1" type="ORF">DPMN_189044</name>
</gene>
<protein>
    <submittedName>
        <fullName evidence="1">Uncharacterized protein</fullName>
    </submittedName>
</protein>
<evidence type="ECO:0000313" key="1">
    <source>
        <dbReference type="EMBL" id="KAH3754376.1"/>
    </source>
</evidence>
<comment type="caution">
    <text evidence="1">The sequence shown here is derived from an EMBL/GenBank/DDBJ whole genome shotgun (WGS) entry which is preliminary data.</text>
</comment>
<name>A0A9D4I942_DREPO</name>
<dbReference type="EMBL" id="JAIWYP010000010">
    <property type="protein sequence ID" value="KAH3754376.1"/>
    <property type="molecule type" value="Genomic_DNA"/>
</dbReference>
<accession>A0A9D4I942</accession>
<proteinExistence type="predicted"/>